<dbReference type="Pfam" id="PF00467">
    <property type="entry name" value="KOW"/>
    <property type="match status" value="1"/>
</dbReference>
<dbReference type="EMBL" id="JBIACK010000020">
    <property type="protein sequence ID" value="MFE8703852.1"/>
    <property type="molecule type" value="Genomic_DNA"/>
</dbReference>
<evidence type="ECO:0000259" key="3">
    <source>
        <dbReference type="Pfam" id="PF00467"/>
    </source>
</evidence>
<name>A0ABW6KJV8_9BACI</name>
<dbReference type="Gene3D" id="2.30.30.30">
    <property type="match status" value="1"/>
</dbReference>
<proteinExistence type="predicted"/>
<keyword evidence="5" id="KW-1185">Reference proteome</keyword>
<evidence type="ECO:0000256" key="1">
    <source>
        <dbReference type="ARBA" id="ARBA00022980"/>
    </source>
</evidence>
<dbReference type="Proteomes" id="UP001601059">
    <property type="component" value="Unassembled WGS sequence"/>
</dbReference>
<sequence>MVNSDISPQLGQFVLITRGRDAGQYAIIVRLIDERFVFIADGESKKFDRPKKKNLQHLKLIDYVSPEVQSSLLDTGRVTNGKLRFAMNKYMVDSVLVKEKGDEFDGER</sequence>
<feature type="domain" description="KOW" evidence="3">
    <location>
        <begin position="11"/>
        <end position="39"/>
    </location>
</feature>
<dbReference type="InterPro" id="IPR014722">
    <property type="entry name" value="Rib_uL2_dom2"/>
</dbReference>
<dbReference type="SUPFAM" id="SSF50104">
    <property type="entry name" value="Translation proteins SH3-like domain"/>
    <property type="match status" value="1"/>
</dbReference>
<organism evidence="4 5">
    <name type="scientific">Cytobacillus spartinae</name>
    <dbReference type="NCBI Taxonomy" id="3299023"/>
    <lineage>
        <taxon>Bacteria</taxon>
        <taxon>Bacillati</taxon>
        <taxon>Bacillota</taxon>
        <taxon>Bacilli</taxon>
        <taxon>Bacillales</taxon>
        <taxon>Bacillaceae</taxon>
        <taxon>Cytobacillus</taxon>
    </lineage>
</organism>
<evidence type="ECO:0000256" key="2">
    <source>
        <dbReference type="ARBA" id="ARBA00023274"/>
    </source>
</evidence>
<keyword evidence="2" id="KW-0687">Ribonucleoprotein</keyword>
<dbReference type="InterPro" id="IPR008991">
    <property type="entry name" value="Translation_prot_SH3-like_sf"/>
</dbReference>
<keyword evidence="1" id="KW-0689">Ribosomal protein</keyword>
<protein>
    <submittedName>
        <fullName evidence="4">KOW motif-containing protein</fullName>
    </submittedName>
</protein>
<gene>
    <name evidence="4" type="ORF">ACFYKX_25095</name>
</gene>
<dbReference type="InterPro" id="IPR041985">
    <property type="entry name" value="Ribosomal_eL14_KOW"/>
</dbReference>
<comment type="caution">
    <text evidence="4">The sequence shown here is derived from an EMBL/GenBank/DDBJ whole genome shotgun (WGS) entry which is preliminary data.</text>
</comment>
<evidence type="ECO:0000313" key="4">
    <source>
        <dbReference type="EMBL" id="MFE8703852.1"/>
    </source>
</evidence>
<dbReference type="InterPro" id="IPR005824">
    <property type="entry name" value="KOW"/>
</dbReference>
<dbReference type="RefSeq" id="WP_389364728.1">
    <property type="nucleotide sequence ID" value="NZ_JBIACK010000020.1"/>
</dbReference>
<evidence type="ECO:0000313" key="5">
    <source>
        <dbReference type="Proteomes" id="UP001601059"/>
    </source>
</evidence>
<reference evidence="4 5" key="1">
    <citation type="submission" date="2024-08" db="EMBL/GenBank/DDBJ databases">
        <title>Two novel Cytobacillus novel species.</title>
        <authorList>
            <person name="Liu G."/>
        </authorList>
    </citation>
    <scope>NUCLEOTIDE SEQUENCE [LARGE SCALE GENOMIC DNA]</scope>
    <source>
        <strain evidence="4 5">FJAT-54145</strain>
    </source>
</reference>
<dbReference type="CDD" id="cd06088">
    <property type="entry name" value="KOW_RPL14"/>
    <property type="match status" value="1"/>
</dbReference>
<accession>A0ABW6KJV8</accession>